<dbReference type="EMBL" id="WVBC01000023">
    <property type="protein sequence ID" value="NKT78034.1"/>
    <property type="molecule type" value="Genomic_DNA"/>
</dbReference>
<proteinExistence type="predicted"/>
<evidence type="ECO:0000313" key="5">
    <source>
        <dbReference type="EMBL" id="NKT78045.1"/>
    </source>
</evidence>
<name>A0A9Q2PRT4_RHOHA</name>
<dbReference type="RefSeq" id="WP_205915131.1">
    <property type="nucleotide sequence ID" value="NZ_CP095478.1"/>
</dbReference>
<evidence type="ECO:0000313" key="2">
    <source>
        <dbReference type="EMBL" id="MBM4568918.1"/>
    </source>
</evidence>
<gene>
    <name evidence="1" type="ORF">GS441_26920</name>
    <name evidence="2" type="ORF">GS441_27010</name>
    <name evidence="3" type="ORF">GS882_07775</name>
    <name evidence="4" type="ORF">GS882_07865</name>
    <name evidence="5" type="ORF">GS882_07920</name>
    <name evidence="6" type="ORF">GS947_23755</name>
</gene>
<evidence type="ECO:0000313" key="3">
    <source>
        <dbReference type="EMBL" id="NKT78017.1"/>
    </source>
</evidence>
<accession>A0A9Q2PRT4</accession>
<dbReference type="EMBL" id="WVBC01000023">
    <property type="protein sequence ID" value="NKT78017.1"/>
    <property type="molecule type" value="Genomic_DNA"/>
</dbReference>
<dbReference type="Proteomes" id="UP000603463">
    <property type="component" value="Unassembled WGS sequence"/>
</dbReference>
<reference evidence="1" key="1">
    <citation type="submission" date="2019-11" db="EMBL/GenBank/DDBJ databases">
        <title>Spread of Macrolides and rifampicin resistant Rhodococcus equi in clinical isolates in the USA.</title>
        <authorList>
            <person name="Alvarez-Narvaez S."/>
            <person name="Huber L."/>
            <person name="Cohen N.D."/>
            <person name="Slovis N."/>
            <person name="Greiter M."/>
            <person name="Giguere S."/>
            <person name="Hart K."/>
        </authorList>
    </citation>
    <scope>NUCLEOTIDE SEQUENCE</scope>
    <source>
        <strain evidence="1">Lh_17</strain>
    </source>
</reference>
<evidence type="ECO:0000313" key="4">
    <source>
        <dbReference type="EMBL" id="NKT78034.1"/>
    </source>
</evidence>
<dbReference type="EMBL" id="WVDC01000023">
    <property type="protein sequence ID" value="NKW44484.1"/>
    <property type="molecule type" value="Genomic_DNA"/>
</dbReference>
<protein>
    <submittedName>
        <fullName evidence="1">Uncharacterized protein</fullName>
    </submittedName>
</protein>
<dbReference type="Proteomes" id="UP000808906">
    <property type="component" value="Unassembled WGS sequence"/>
</dbReference>
<dbReference type="EMBL" id="WUXR01000029">
    <property type="protein sequence ID" value="MBM4568901.1"/>
    <property type="molecule type" value="Genomic_DNA"/>
</dbReference>
<sequence length="76" mass="8533">MTQIRVTVRRWQTRGPWWQGRRRVAGLELDIDGHGTTQTYGSRDLDVARAMVLEYLATAGTPTSADAVIEWVETGT</sequence>
<evidence type="ECO:0000313" key="1">
    <source>
        <dbReference type="EMBL" id="MBM4568901.1"/>
    </source>
</evidence>
<evidence type="ECO:0000313" key="7">
    <source>
        <dbReference type="Proteomes" id="UP000808906"/>
    </source>
</evidence>
<dbReference type="EMBL" id="WVBC01000023">
    <property type="protein sequence ID" value="NKT78045.1"/>
    <property type="molecule type" value="Genomic_DNA"/>
</dbReference>
<evidence type="ECO:0000313" key="6">
    <source>
        <dbReference type="EMBL" id="NKW44484.1"/>
    </source>
</evidence>
<reference evidence="3" key="2">
    <citation type="journal article" date="2020" name="Environ. Microbiol.">
        <title>The novel and transferable erm(51) gene confers Macrolides, Lincosamides, and Streptogramins B (MLSB) resistance to clonal Rhodococcus equi in the environment.</title>
        <authorList>
            <person name="Huber L."/>
            <person name="Giguere S."/>
            <person name="Slovis N.M."/>
            <person name="Alvarez-Narvaez S."/>
            <person name="Hart K.A."/>
            <person name="Greiter M."/>
            <person name="Morris E.R.A."/>
            <person name="Cohen N.D."/>
        </authorList>
    </citation>
    <scope>NUCLEOTIDE SEQUENCE</scope>
    <source>
        <strain evidence="3">Lh_116_1</strain>
        <strain evidence="6">Lh_16_1</strain>
    </source>
</reference>
<dbReference type="EMBL" id="WUXR01000029">
    <property type="protein sequence ID" value="MBM4568918.1"/>
    <property type="molecule type" value="Genomic_DNA"/>
</dbReference>
<organism evidence="1 7">
    <name type="scientific">Rhodococcus hoagii</name>
    <name type="common">Corynebacterium equii</name>
    <dbReference type="NCBI Taxonomy" id="43767"/>
    <lineage>
        <taxon>Bacteria</taxon>
        <taxon>Bacillati</taxon>
        <taxon>Actinomycetota</taxon>
        <taxon>Actinomycetes</taxon>
        <taxon>Mycobacteriales</taxon>
        <taxon>Nocardiaceae</taxon>
        <taxon>Prescottella</taxon>
    </lineage>
</organism>
<comment type="caution">
    <text evidence="1">The sequence shown here is derived from an EMBL/GenBank/DDBJ whole genome shotgun (WGS) entry which is preliminary data.</text>
</comment>
<dbReference type="AlphaFoldDB" id="A0A9Q2PRT4"/>
<dbReference type="Proteomes" id="UP000608063">
    <property type="component" value="Unassembled WGS sequence"/>
</dbReference>